<evidence type="ECO:0000256" key="3">
    <source>
        <dbReference type="ARBA" id="ARBA00013068"/>
    </source>
</evidence>
<evidence type="ECO:0000256" key="4">
    <source>
        <dbReference type="ARBA" id="ARBA00023152"/>
    </source>
</evidence>
<gene>
    <name evidence="6" type="ORF">METZ01_LOCUS344865</name>
</gene>
<dbReference type="AlphaFoldDB" id="A0A382R603"/>
<dbReference type="GO" id="GO:0004332">
    <property type="term" value="F:fructose-bisphosphate aldolase activity"/>
    <property type="evidence" value="ECO:0007669"/>
    <property type="project" value="UniProtKB-EC"/>
</dbReference>
<comment type="pathway">
    <text evidence="1">Carbohydrate degradation; glycolysis; D-glyceraldehyde 3-phosphate and glycerone phosphate from D-glucose: step 4/4.</text>
</comment>
<comment type="similarity">
    <text evidence="2">Belongs to the class I fructose-bisphosphate aldolase family.</text>
</comment>
<evidence type="ECO:0000313" key="6">
    <source>
        <dbReference type="EMBL" id="SVC92011.1"/>
    </source>
</evidence>
<sequence length="174" mass="19627">QEANMVPIVEPEVLMEGDHDINKCYEVTAEVLKECYKELKLHNVNLNGTILKPNMILPGNISKIKSSVEDIAKMTLKCLKENVPSEVPGIAFLSGGQTEIEATQNLNEINKINDTNFAMTFSYGRALQQSALKHWGKNQEDILNIQKIFNHRAKMNSLSTSARWTEDLDKLNIQ</sequence>
<keyword evidence="5" id="KW-0456">Lyase</keyword>
<dbReference type="UniPathway" id="UPA00109">
    <property type="reaction ID" value="UER00183"/>
</dbReference>
<dbReference type="PANTHER" id="PTHR11627">
    <property type="entry name" value="FRUCTOSE-BISPHOSPHATE ALDOLASE"/>
    <property type="match status" value="1"/>
</dbReference>
<evidence type="ECO:0000256" key="5">
    <source>
        <dbReference type="ARBA" id="ARBA00023239"/>
    </source>
</evidence>
<protein>
    <recommendedName>
        <fullName evidence="3">fructose-bisphosphate aldolase</fullName>
        <ecNumber evidence="3">4.1.2.13</ecNumber>
    </recommendedName>
</protein>
<reference evidence="6" key="1">
    <citation type="submission" date="2018-05" db="EMBL/GenBank/DDBJ databases">
        <authorList>
            <person name="Lanie J.A."/>
            <person name="Ng W.-L."/>
            <person name="Kazmierczak K.M."/>
            <person name="Andrzejewski T.M."/>
            <person name="Davidsen T.M."/>
            <person name="Wayne K.J."/>
            <person name="Tettelin H."/>
            <person name="Glass J.I."/>
            <person name="Rusch D."/>
            <person name="Podicherti R."/>
            <person name="Tsui H.-C.T."/>
            <person name="Winkler M.E."/>
        </authorList>
    </citation>
    <scope>NUCLEOTIDE SEQUENCE</scope>
</reference>
<dbReference type="Gene3D" id="3.20.20.70">
    <property type="entry name" value="Aldolase class I"/>
    <property type="match status" value="1"/>
</dbReference>
<proteinExistence type="inferred from homology"/>
<dbReference type="InterPro" id="IPR013785">
    <property type="entry name" value="Aldolase_TIM"/>
</dbReference>
<dbReference type="GO" id="GO:0006096">
    <property type="term" value="P:glycolytic process"/>
    <property type="evidence" value="ECO:0007669"/>
    <property type="project" value="UniProtKB-UniPathway"/>
</dbReference>
<feature type="non-terminal residue" evidence="6">
    <location>
        <position position="1"/>
    </location>
</feature>
<accession>A0A382R603</accession>
<keyword evidence="4" id="KW-0324">Glycolysis</keyword>
<dbReference type="Pfam" id="PF00274">
    <property type="entry name" value="Glycolytic"/>
    <property type="match status" value="1"/>
</dbReference>
<dbReference type="EMBL" id="UINC01118708">
    <property type="protein sequence ID" value="SVC92011.1"/>
    <property type="molecule type" value="Genomic_DNA"/>
</dbReference>
<name>A0A382R603_9ZZZZ</name>
<evidence type="ECO:0000256" key="1">
    <source>
        <dbReference type="ARBA" id="ARBA00004714"/>
    </source>
</evidence>
<dbReference type="InterPro" id="IPR000741">
    <property type="entry name" value="FBA_I"/>
</dbReference>
<evidence type="ECO:0000256" key="2">
    <source>
        <dbReference type="ARBA" id="ARBA00010387"/>
    </source>
</evidence>
<dbReference type="EC" id="4.1.2.13" evidence="3"/>
<dbReference type="SUPFAM" id="SSF51569">
    <property type="entry name" value="Aldolase"/>
    <property type="match status" value="1"/>
</dbReference>
<organism evidence="6">
    <name type="scientific">marine metagenome</name>
    <dbReference type="NCBI Taxonomy" id="408172"/>
    <lineage>
        <taxon>unclassified sequences</taxon>
        <taxon>metagenomes</taxon>
        <taxon>ecological metagenomes</taxon>
    </lineage>
</organism>